<sequence>MYFNTSGIATVRYQGRGGWDKRAQCESVGWATTSEGGAYSLVGLLLGWMLVTGMAQHLLWNRQLRNIRNAVDFYHTEPKQGDSYSRFFPK</sequence>
<reference evidence="3" key="2">
    <citation type="submission" date="2015-01" db="EMBL/GenBank/DDBJ databases">
        <title>Evolutionary Origins and Diversification of the Mycorrhizal Mutualists.</title>
        <authorList>
            <consortium name="DOE Joint Genome Institute"/>
            <consortium name="Mycorrhizal Genomics Consortium"/>
            <person name="Kohler A."/>
            <person name="Kuo A."/>
            <person name="Nagy L.G."/>
            <person name="Floudas D."/>
            <person name="Copeland A."/>
            <person name="Barry K.W."/>
            <person name="Cichocki N."/>
            <person name="Veneault-Fourrey C."/>
            <person name="LaButti K."/>
            <person name="Lindquist E.A."/>
            <person name="Lipzen A."/>
            <person name="Lundell T."/>
            <person name="Morin E."/>
            <person name="Murat C."/>
            <person name="Riley R."/>
            <person name="Ohm R."/>
            <person name="Sun H."/>
            <person name="Tunlid A."/>
            <person name="Henrissat B."/>
            <person name="Grigoriev I.V."/>
            <person name="Hibbett D.S."/>
            <person name="Martin F."/>
        </authorList>
    </citation>
    <scope>NUCLEOTIDE SEQUENCE [LARGE SCALE GENOMIC DNA]</scope>
    <source>
        <strain evidence="3">441</strain>
    </source>
</reference>
<name>A0A0C9YK53_9AGAM</name>
<dbReference type="AlphaFoldDB" id="A0A0C9YK53"/>
<reference evidence="2 3" key="1">
    <citation type="submission" date="2014-04" db="EMBL/GenBank/DDBJ databases">
        <authorList>
            <consortium name="DOE Joint Genome Institute"/>
            <person name="Kuo A."/>
            <person name="Kohler A."/>
            <person name="Costa M.D."/>
            <person name="Nagy L.G."/>
            <person name="Floudas D."/>
            <person name="Copeland A."/>
            <person name="Barry K.W."/>
            <person name="Cichocki N."/>
            <person name="Veneault-Fourrey C."/>
            <person name="LaButti K."/>
            <person name="Lindquist E.A."/>
            <person name="Lipzen A."/>
            <person name="Lundell T."/>
            <person name="Morin E."/>
            <person name="Murat C."/>
            <person name="Sun H."/>
            <person name="Tunlid A."/>
            <person name="Henrissat B."/>
            <person name="Grigoriev I.V."/>
            <person name="Hibbett D.S."/>
            <person name="Martin F."/>
            <person name="Nordberg H.P."/>
            <person name="Cantor M.N."/>
            <person name="Hua S.X."/>
        </authorList>
    </citation>
    <scope>NUCLEOTIDE SEQUENCE [LARGE SCALE GENOMIC DNA]</scope>
    <source>
        <strain evidence="2 3">441</strain>
    </source>
</reference>
<accession>A0A0C9YK53</accession>
<keyword evidence="1" id="KW-0812">Transmembrane</keyword>
<proteinExistence type="predicted"/>
<dbReference type="EMBL" id="KN834446">
    <property type="protein sequence ID" value="KIK10752.1"/>
    <property type="molecule type" value="Genomic_DNA"/>
</dbReference>
<gene>
    <name evidence="2" type="ORF">PISMIDRAFT_690754</name>
</gene>
<feature type="transmembrane region" description="Helical" evidence="1">
    <location>
        <begin position="38"/>
        <end position="60"/>
    </location>
</feature>
<organism evidence="2 3">
    <name type="scientific">Pisolithus microcarpus 441</name>
    <dbReference type="NCBI Taxonomy" id="765257"/>
    <lineage>
        <taxon>Eukaryota</taxon>
        <taxon>Fungi</taxon>
        <taxon>Dikarya</taxon>
        <taxon>Basidiomycota</taxon>
        <taxon>Agaricomycotina</taxon>
        <taxon>Agaricomycetes</taxon>
        <taxon>Agaricomycetidae</taxon>
        <taxon>Boletales</taxon>
        <taxon>Sclerodermatineae</taxon>
        <taxon>Pisolithaceae</taxon>
        <taxon>Pisolithus</taxon>
    </lineage>
</organism>
<dbReference type="HOGENOM" id="CLU_2441732_0_0_1"/>
<dbReference type="Proteomes" id="UP000054018">
    <property type="component" value="Unassembled WGS sequence"/>
</dbReference>
<protein>
    <submittedName>
        <fullName evidence="2">Uncharacterized protein</fullName>
    </submittedName>
</protein>
<keyword evidence="1" id="KW-0472">Membrane</keyword>
<keyword evidence="3" id="KW-1185">Reference proteome</keyword>
<evidence type="ECO:0000313" key="3">
    <source>
        <dbReference type="Proteomes" id="UP000054018"/>
    </source>
</evidence>
<evidence type="ECO:0000313" key="2">
    <source>
        <dbReference type="EMBL" id="KIK10752.1"/>
    </source>
</evidence>
<keyword evidence="1" id="KW-1133">Transmembrane helix</keyword>
<evidence type="ECO:0000256" key="1">
    <source>
        <dbReference type="SAM" id="Phobius"/>
    </source>
</evidence>